<organism evidence="2 3">
    <name type="scientific">Microbacterium schleiferi</name>
    <dbReference type="NCBI Taxonomy" id="69362"/>
    <lineage>
        <taxon>Bacteria</taxon>
        <taxon>Bacillati</taxon>
        <taxon>Actinomycetota</taxon>
        <taxon>Actinomycetes</taxon>
        <taxon>Micrococcales</taxon>
        <taxon>Microbacteriaceae</taxon>
        <taxon>Microbacterium</taxon>
    </lineage>
</organism>
<feature type="transmembrane region" description="Helical" evidence="1">
    <location>
        <begin position="118"/>
        <end position="139"/>
    </location>
</feature>
<name>A0A7S8MXJ0_9MICO</name>
<dbReference type="GeneID" id="39690282"/>
<dbReference type="AlphaFoldDB" id="A0A7S8MXJ0"/>
<keyword evidence="1" id="KW-1133">Transmembrane helix</keyword>
<dbReference type="InterPro" id="IPR011008">
    <property type="entry name" value="Dimeric_a/b-barrel"/>
</dbReference>
<proteinExistence type="predicted"/>
<feature type="transmembrane region" description="Helical" evidence="1">
    <location>
        <begin position="145"/>
        <end position="167"/>
    </location>
</feature>
<evidence type="ECO:0000313" key="2">
    <source>
        <dbReference type="EMBL" id="QPE04528.1"/>
    </source>
</evidence>
<gene>
    <name evidence="2" type="ORF">IT882_15605</name>
</gene>
<dbReference type="PANTHER" id="PTHR40057:SF1">
    <property type="entry name" value="SLR1162 PROTEIN"/>
    <property type="match status" value="1"/>
</dbReference>
<dbReference type="EMBL" id="CP064760">
    <property type="protein sequence ID" value="QPE04528.1"/>
    <property type="molecule type" value="Genomic_DNA"/>
</dbReference>
<accession>A0A7S8MXJ0</accession>
<evidence type="ECO:0008006" key="4">
    <source>
        <dbReference type="Google" id="ProtNLM"/>
    </source>
</evidence>
<dbReference type="InterPro" id="IPR038762">
    <property type="entry name" value="ABM_predict"/>
</dbReference>
<protein>
    <recommendedName>
        <fullName evidence="4">Antibiotic biosynthesis monooxygenase</fullName>
    </recommendedName>
</protein>
<keyword evidence="1" id="KW-0812">Transmembrane</keyword>
<sequence length="184" mass="20792">MQPDNLTVTARVARTAVPGRLDDLTEWAHGFTGRAQSFPGYRESKVRVSERHRRQVVVEITFASPHDLIRWEDSKERQAHLQQAVPLTIGQARPLTPDALTGAIPTAGPARPRWWTAILVWIALVPPAMFNAYFIAPLLTGLPPYLQILCTTPLTVACVIWVMLPLLHALEESIRHWLAWRRGR</sequence>
<dbReference type="Proteomes" id="UP000594480">
    <property type="component" value="Chromosome"/>
</dbReference>
<dbReference type="PANTHER" id="PTHR40057">
    <property type="entry name" value="SLR1162 PROTEIN"/>
    <property type="match status" value="1"/>
</dbReference>
<evidence type="ECO:0000256" key="1">
    <source>
        <dbReference type="SAM" id="Phobius"/>
    </source>
</evidence>
<keyword evidence="1" id="KW-0472">Membrane</keyword>
<reference evidence="2 3" key="1">
    <citation type="submission" date="2020-11" db="EMBL/GenBank/DDBJ databases">
        <title>Amino acid is mineralized and recycled by bacteria in oceanic microbiome.</title>
        <authorList>
            <person name="Zheng L.Y."/>
        </authorList>
    </citation>
    <scope>NUCLEOTIDE SEQUENCE [LARGE SCALE GENOMIC DNA]</scope>
    <source>
        <strain evidence="2 3">A32-1</strain>
    </source>
</reference>
<dbReference type="RefSeq" id="WP_005050743.1">
    <property type="nucleotide sequence ID" value="NZ_CP064760.1"/>
</dbReference>
<keyword evidence="3" id="KW-1185">Reference proteome</keyword>
<dbReference type="KEGG" id="msf:IT882_15605"/>
<evidence type="ECO:0000313" key="3">
    <source>
        <dbReference type="Proteomes" id="UP000594480"/>
    </source>
</evidence>
<dbReference type="SUPFAM" id="SSF54909">
    <property type="entry name" value="Dimeric alpha+beta barrel"/>
    <property type="match status" value="1"/>
</dbReference>